<dbReference type="PROSITE" id="PS50158">
    <property type="entry name" value="ZF_CCHC"/>
    <property type="match status" value="1"/>
</dbReference>
<name>A0AAV3QV31_LITER</name>
<accession>A0AAV3QV31</accession>
<organism evidence="3 4">
    <name type="scientific">Lithospermum erythrorhizon</name>
    <name type="common">Purple gromwell</name>
    <name type="synonym">Lithospermum officinale var. erythrorhizon</name>
    <dbReference type="NCBI Taxonomy" id="34254"/>
    <lineage>
        <taxon>Eukaryota</taxon>
        <taxon>Viridiplantae</taxon>
        <taxon>Streptophyta</taxon>
        <taxon>Embryophyta</taxon>
        <taxon>Tracheophyta</taxon>
        <taxon>Spermatophyta</taxon>
        <taxon>Magnoliopsida</taxon>
        <taxon>eudicotyledons</taxon>
        <taxon>Gunneridae</taxon>
        <taxon>Pentapetalae</taxon>
        <taxon>asterids</taxon>
        <taxon>lamiids</taxon>
        <taxon>Boraginales</taxon>
        <taxon>Boraginaceae</taxon>
        <taxon>Boraginoideae</taxon>
        <taxon>Lithospermeae</taxon>
        <taxon>Lithospermum</taxon>
    </lineage>
</organism>
<sequence length="151" mass="17408">MSPELSKGFMYVRTIGQFWRELEERFWKSNGPKIYDLRRGLNEEYDAIRNQILLKEPLPTLSRTYDMIVQVEDTNSIRTMLTGSIDNAAMQVKTQFDPRKKNYGQSFGFAGNRSGAGSRFDKVDKTLLKCEYCGEKGHLKSDCFKLVGFPD</sequence>
<keyword evidence="4" id="KW-1185">Reference proteome</keyword>
<evidence type="ECO:0000313" key="4">
    <source>
        <dbReference type="Proteomes" id="UP001454036"/>
    </source>
</evidence>
<dbReference type="PANTHER" id="PTHR34222">
    <property type="entry name" value="GAG_PRE-INTEGRS DOMAIN-CONTAINING PROTEIN"/>
    <property type="match status" value="1"/>
</dbReference>
<dbReference type="InterPro" id="IPR036875">
    <property type="entry name" value="Znf_CCHC_sf"/>
</dbReference>
<comment type="caution">
    <text evidence="3">The sequence shown here is derived from an EMBL/GenBank/DDBJ whole genome shotgun (WGS) entry which is preliminary data.</text>
</comment>
<keyword evidence="1" id="KW-0863">Zinc-finger</keyword>
<protein>
    <recommendedName>
        <fullName evidence="2">CCHC-type domain-containing protein</fullName>
    </recommendedName>
</protein>
<dbReference type="InterPro" id="IPR001878">
    <property type="entry name" value="Znf_CCHC"/>
</dbReference>
<evidence type="ECO:0000313" key="3">
    <source>
        <dbReference type="EMBL" id="GAA0166847.1"/>
    </source>
</evidence>
<dbReference type="AlphaFoldDB" id="A0AAV3QV31"/>
<dbReference type="GO" id="GO:0008270">
    <property type="term" value="F:zinc ion binding"/>
    <property type="evidence" value="ECO:0007669"/>
    <property type="project" value="UniProtKB-KW"/>
</dbReference>
<dbReference type="GO" id="GO:0003676">
    <property type="term" value="F:nucleic acid binding"/>
    <property type="evidence" value="ECO:0007669"/>
    <property type="project" value="InterPro"/>
</dbReference>
<gene>
    <name evidence="3" type="ORF">LIER_21912</name>
</gene>
<dbReference type="PANTHER" id="PTHR34222:SF79">
    <property type="entry name" value="RETROVIRUS-RELATED POL POLYPROTEIN FROM TRANSPOSON TNT 1-94"/>
    <property type="match status" value="1"/>
</dbReference>
<keyword evidence="1" id="KW-0862">Zinc</keyword>
<dbReference type="EMBL" id="BAABME010005873">
    <property type="protein sequence ID" value="GAA0166847.1"/>
    <property type="molecule type" value="Genomic_DNA"/>
</dbReference>
<dbReference type="SUPFAM" id="SSF57756">
    <property type="entry name" value="Retrovirus zinc finger-like domains"/>
    <property type="match status" value="1"/>
</dbReference>
<dbReference type="Gene3D" id="4.10.60.10">
    <property type="entry name" value="Zinc finger, CCHC-type"/>
    <property type="match status" value="1"/>
</dbReference>
<evidence type="ECO:0000259" key="2">
    <source>
        <dbReference type="PROSITE" id="PS50158"/>
    </source>
</evidence>
<evidence type="ECO:0000256" key="1">
    <source>
        <dbReference type="PROSITE-ProRule" id="PRU00047"/>
    </source>
</evidence>
<dbReference type="Pfam" id="PF00098">
    <property type="entry name" value="zf-CCHC"/>
    <property type="match status" value="1"/>
</dbReference>
<proteinExistence type="predicted"/>
<feature type="domain" description="CCHC-type" evidence="2">
    <location>
        <begin position="129"/>
        <end position="143"/>
    </location>
</feature>
<dbReference type="Proteomes" id="UP001454036">
    <property type="component" value="Unassembled WGS sequence"/>
</dbReference>
<reference evidence="3 4" key="1">
    <citation type="submission" date="2024-01" db="EMBL/GenBank/DDBJ databases">
        <title>The complete chloroplast genome sequence of Lithospermum erythrorhizon: insights into the phylogenetic relationship among Boraginaceae species and the maternal lineages of purple gromwells.</title>
        <authorList>
            <person name="Okada T."/>
            <person name="Watanabe K."/>
        </authorList>
    </citation>
    <scope>NUCLEOTIDE SEQUENCE [LARGE SCALE GENOMIC DNA]</scope>
</reference>
<keyword evidence="1" id="KW-0479">Metal-binding</keyword>